<sequence length="380" mass="43517">MKISKNLARTALFLGVCVLLYLLFAPYYLKQSFTHWYPDLDDYKIFENDTVETAQPIPWEYASNYNKKEFTKEALSYLESHETTAFLVIQDGKILHESYWDNGSDSVHSNLFSVTKSIVSLLIGIAIDEGKIESVDESIGKYIPEFSNDNRGDITIQNLLTMSSGLDWNEIYTSPFSITTQAYYGNNLRKLTTQQKLVATPGKRFKYLSGDTQLLSYIVEKATGVTVSKYAQEKIWKPLGAEYPALWSKDSKNGDERAFCCFHTNAKDIARIGQLVLDKGMWNGKRIVSESYMREATEAKTYLLDRDDNELVFYAYQWWILPTKNGPVPYMRGHKGQYIYSIPDKNAVVVRLGEKKALEEIGYITEDITHYLEIGLSLLE</sequence>
<gene>
    <name evidence="3" type="ORF">C7377_0776</name>
</gene>
<keyword evidence="1" id="KW-0472">Membrane</keyword>
<organism evidence="3 4">
    <name type="scientific">Balneicella halophila</name>
    <dbReference type="NCBI Taxonomy" id="1537566"/>
    <lineage>
        <taxon>Bacteria</taxon>
        <taxon>Pseudomonadati</taxon>
        <taxon>Bacteroidota</taxon>
        <taxon>Bacteroidia</taxon>
        <taxon>Bacteroidales</taxon>
        <taxon>Balneicellaceae</taxon>
        <taxon>Balneicella</taxon>
    </lineage>
</organism>
<dbReference type="InterPro" id="IPR050789">
    <property type="entry name" value="Diverse_Enzym_Activities"/>
</dbReference>
<dbReference type="InterPro" id="IPR001466">
    <property type="entry name" value="Beta-lactam-related"/>
</dbReference>
<dbReference type="SUPFAM" id="SSF56601">
    <property type="entry name" value="beta-lactamase/transpeptidase-like"/>
    <property type="match status" value="1"/>
</dbReference>
<evidence type="ECO:0000256" key="1">
    <source>
        <dbReference type="SAM" id="Phobius"/>
    </source>
</evidence>
<keyword evidence="1" id="KW-1133">Transmembrane helix</keyword>
<dbReference type="AlphaFoldDB" id="A0A7L4US23"/>
<feature type="transmembrane region" description="Helical" evidence="1">
    <location>
        <begin position="12"/>
        <end position="29"/>
    </location>
</feature>
<keyword evidence="1" id="KW-0812">Transmembrane</keyword>
<dbReference type="Gene3D" id="3.40.710.10">
    <property type="entry name" value="DD-peptidase/beta-lactamase superfamily"/>
    <property type="match status" value="1"/>
</dbReference>
<comment type="caution">
    <text evidence="3">The sequence shown here is derived from an EMBL/GenBank/DDBJ whole genome shotgun (WGS) entry which is preliminary data.</text>
</comment>
<dbReference type="PANTHER" id="PTHR43283">
    <property type="entry name" value="BETA-LACTAMASE-RELATED"/>
    <property type="match status" value="1"/>
</dbReference>
<dbReference type="PANTHER" id="PTHR43283:SF7">
    <property type="entry name" value="BETA-LACTAMASE-RELATED DOMAIN-CONTAINING PROTEIN"/>
    <property type="match status" value="1"/>
</dbReference>
<proteinExistence type="predicted"/>
<evidence type="ECO:0000259" key="2">
    <source>
        <dbReference type="Pfam" id="PF00144"/>
    </source>
</evidence>
<evidence type="ECO:0000313" key="3">
    <source>
        <dbReference type="EMBL" id="PVX52459.1"/>
    </source>
</evidence>
<evidence type="ECO:0000313" key="4">
    <source>
        <dbReference type="Proteomes" id="UP000251835"/>
    </source>
</evidence>
<dbReference type="InterPro" id="IPR012338">
    <property type="entry name" value="Beta-lactam/transpept-like"/>
</dbReference>
<keyword evidence="4" id="KW-1185">Reference proteome</keyword>
<dbReference type="RefSeq" id="WP_116495988.1">
    <property type="nucleotide sequence ID" value="NZ_QENZ01000003.1"/>
</dbReference>
<dbReference type="EMBL" id="QENZ01000003">
    <property type="protein sequence ID" value="PVX52459.1"/>
    <property type="molecule type" value="Genomic_DNA"/>
</dbReference>
<reference evidence="3 4" key="1">
    <citation type="submission" date="2018-05" db="EMBL/GenBank/DDBJ databases">
        <title>Genomic Encyclopedia of Type Strains, Phase IV (KMG-IV): sequencing the most valuable type-strain genomes for metagenomic binning, comparative biology and taxonomic classification.</title>
        <authorList>
            <person name="Goeker M."/>
        </authorList>
    </citation>
    <scope>NUCLEOTIDE SEQUENCE [LARGE SCALE GENOMIC DNA]</scope>
    <source>
        <strain evidence="3 4">DSM 28579</strain>
    </source>
</reference>
<name>A0A7L4US23_BALHA</name>
<accession>A0A7L4US23</accession>
<dbReference type="Proteomes" id="UP000251835">
    <property type="component" value="Unassembled WGS sequence"/>
</dbReference>
<feature type="domain" description="Beta-lactamase-related" evidence="2">
    <location>
        <begin position="84"/>
        <end position="352"/>
    </location>
</feature>
<dbReference type="Pfam" id="PF00144">
    <property type="entry name" value="Beta-lactamase"/>
    <property type="match status" value="1"/>
</dbReference>
<dbReference type="OrthoDB" id="1185352at2"/>
<protein>
    <submittedName>
        <fullName evidence="3">CubicO group peptidase (Beta-lactamase class C family)</fullName>
    </submittedName>
</protein>